<accession>A0AAW0C8U9</accession>
<protein>
    <submittedName>
        <fullName evidence="2">Uncharacterized protein</fullName>
    </submittedName>
</protein>
<feature type="compositionally biased region" description="Basic and acidic residues" evidence="1">
    <location>
        <begin position="9"/>
        <end position="25"/>
    </location>
</feature>
<feature type="non-terminal residue" evidence="2">
    <location>
        <position position="61"/>
    </location>
</feature>
<organism evidence="2 3">
    <name type="scientific">Paramarasmius palmivorus</name>
    <dbReference type="NCBI Taxonomy" id="297713"/>
    <lineage>
        <taxon>Eukaryota</taxon>
        <taxon>Fungi</taxon>
        <taxon>Dikarya</taxon>
        <taxon>Basidiomycota</taxon>
        <taxon>Agaricomycotina</taxon>
        <taxon>Agaricomycetes</taxon>
        <taxon>Agaricomycetidae</taxon>
        <taxon>Agaricales</taxon>
        <taxon>Marasmiineae</taxon>
        <taxon>Marasmiaceae</taxon>
        <taxon>Paramarasmius</taxon>
    </lineage>
</organism>
<gene>
    <name evidence="2" type="ORF">VNI00_012085</name>
</gene>
<evidence type="ECO:0000256" key="1">
    <source>
        <dbReference type="SAM" id="MobiDB-lite"/>
    </source>
</evidence>
<comment type="caution">
    <text evidence="2">The sequence shown here is derived from an EMBL/GenBank/DDBJ whole genome shotgun (WGS) entry which is preliminary data.</text>
</comment>
<dbReference type="AlphaFoldDB" id="A0AAW0C8U9"/>
<name>A0AAW0C8U9_9AGAR</name>
<keyword evidence="3" id="KW-1185">Reference proteome</keyword>
<evidence type="ECO:0000313" key="2">
    <source>
        <dbReference type="EMBL" id="KAK7035318.1"/>
    </source>
</evidence>
<dbReference type="Proteomes" id="UP001383192">
    <property type="component" value="Unassembled WGS sequence"/>
</dbReference>
<sequence>MPGPRTKQVLHDGRGCRIIPHNKDTSDDDNDDEDAEDNAEEDSSGEENDKLDNDQDSFFQN</sequence>
<reference evidence="2 3" key="1">
    <citation type="submission" date="2024-01" db="EMBL/GenBank/DDBJ databases">
        <title>A draft genome for a cacao thread blight-causing isolate of Paramarasmius palmivorus.</title>
        <authorList>
            <person name="Baruah I.K."/>
            <person name="Bukari Y."/>
            <person name="Amoako-Attah I."/>
            <person name="Meinhardt L.W."/>
            <person name="Bailey B.A."/>
            <person name="Cohen S.P."/>
        </authorList>
    </citation>
    <scope>NUCLEOTIDE SEQUENCE [LARGE SCALE GENOMIC DNA]</scope>
    <source>
        <strain evidence="2 3">GH-12</strain>
    </source>
</reference>
<dbReference type="EMBL" id="JAYKXP010000054">
    <property type="protein sequence ID" value="KAK7035318.1"/>
    <property type="molecule type" value="Genomic_DNA"/>
</dbReference>
<evidence type="ECO:0000313" key="3">
    <source>
        <dbReference type="Proteomes" id="UP001383192"/>
    </source>
</evidence>
<feature type="region of interest" description="Disordered" evidence="1">
    <location>
        <begin position="1"/>
        <end position="61"/>
    </location>
</feature>
<proteinExistence type="predicted"/>
<feature type="compositionally biased region" description="Acidic residues" evidence="1">
    <location>
        <begin position="26"/>
        <end position="46"/>
    </location>
</feature>